<accession>A0ACC1DEH8</accession>
<evidence type="ECO:0000313" key="2">
    <source>
        <dbReference type="Proteomes" id="UP000824533"/>
    </source>
</evidence>
<name>A0ACC1DEH8_9NEOP</name>
<proteinExistence type="predicted"/>
<keyword evidence="2" id="KW-1185">Reference proteome</keyword>
<dbReference type="Proteomes" id="UP000824533">
    <property type="component" value="Linkage Group LG03"/>
</dbReference>
<sequence>MCDQENKGGKTYRVLKKGWTDLMTKEFFLETEVPSAPATSQLIFLMEPPPRLSFSNSTGARVSCAAHGAPAPVISWMSEDGALVTDVPGLSPSPKPPQLIFPSWRCPFVFTHVNLGPFAPQIMREPYAYCSGKINDDARHAADLTDCVEIFCVRSKVNPLWDTSSSCFVIQEFQSLNIYTCCRYIDVNRHRKHPYVIYRSKYD</sequence>
<dbReference type="EMBL" id="CM034389">
    <property type="protein sequence ID" value="KAJ0182200.1"/>
    <property type="molecule type" value="Genomic_DNA"/>
</dbReference>
<evidence type="ECO:0000313" key="1">
    <source>
        <dbReference type="EMBL" id="KAJ0182200.1"/>
    </source>
</evidence>
<gene>
    <name evidence="1" type="ORF">K1T71_001569</name>
</gene>
<reference evidence="1 2" key="1">
    <citation type="journal article" date="2021" name="Front. Genet.">
        <title>Chromosome-Level Genome Assembly Reveals Significant Gene Expansion in the Toll and IMD Signaling Pathways of Dendrolimus kikuchii.</title>
        <authorList>
            <person name="Zhou J."/>
            <person name="Wu P."/>
            <person name="Xiong Z."/>
            <person name="Liu N."/>
            <person name="Zhao N."/>
            <person name="Ji M."/>
            <person name="Qiu Y."/>
            <person name="Yang B."/>
        </authorList>
    </citation>
    <scope>NUCLEOTIDE SEQUENCE [LARGE SCALE GENOMIC DNA]</scope>
    <source>
        <strain evidence="1">Ann1</strain>
    </source>
</reference>
<protein>
    <submittedName>
        <fullName evidence="1">Uncharacterized protein</fullName>
    </submittedName>
</protein>
<comment type="caution">
    <text evidence="1">The sequence shown here is derived from an EMBL/GenBank/DDBJ whole genome shotgun (WGS) entry which is preliminary data.</text>
</comment>
<organism evidence="1 2">
    <name type="scientific">Dendrolimus kikuchii</name>
    <dbReference type="NCBI Taxonomy" id="765133"/>
    <lineage>
        <taxon>Eukaryota</taxon>
        <taxon>Metazoa</taxon>
        <taxon>Ecdysozoa</taxon>
        <taxon>Arthropoda</taxon>
        <taxon>Hexapoda</taxon>
        <taxon>Insecta</taxon>
        <taxon>Pterygota</taxon>
        <taxon>Neoptera</taxon>
        <taxon>Endopterygota</taxon>
        <taxon>Lepidoptera</taxon>
        <taxon>Glossata</taxon>
        <taxon>Ditrysia</taxon>
        <taxon>Bombycoidea</taxon>
        <taxon>Lasiocampidae</taxon>
        <taxon>Dendrolimus</taxon>
    </lineage>
</organism>